<protein>
    <submittedName>
        <fullName evidence="2">Uncharacterized protein</fullName>
    </submittedName>
</protein>
<dbReference type="EMBL" id="SWKU01000049">
    <property type="protein sequence ID" value="KAF2993699.1"/>
    <property type="molecule type" value="Genomic_DNA"/>
</dbReference>
<evidence type="ECO:0000313" key="3">
    <source>
        <dbReference type="Proteomes" id="UP000801428"/>
    </source>
</evidence>
<evidence type="ECO:0000256" key="1">
    <source>
        <dbReference type="SAM" id="MobiDB-lite"/>
    </source>
</evidence>
<comment type="caution">
    <text evidence="2">The sequence shown here is derived from an EMBL/GenBank/DDBJ whole genome shotgun (WGS) entry which is preliminary data.</text>
</comment>
<dbReference type="Proteomes" id="UP000801428">
    <property type="component" value="Unassembled WGS sequence"/>
</dbReference>
<name>A0A9P4W601_CURKU</name>
<organism evidence="2 3">
    <name type="scientific">Curvularia kusanoi</name>
    <name type="common">Cochliobolus kusanoi</name>
    <dbReference type="NCBI Taxonomy" id="90978"/>
    <lineage>
        <taxon>Eukaryota</taxon>
        <taxon>Fungi</taxon>
        <taxon>Dikarya</taxon>
        <taxon>Ascomycota</taxon>
        <taxon>Pezizomycotina</taxon>
        <taxon>Dothideomycetes</taxon>
        <taxon>Pleosporomycetidae</taxon>
        <taxon>Pleosporales</taxon>
        <taxon>Pleosporineae</taxon>
        <taxon>Pleosporaceae</taxon>
        <taxon>Curvularia</taxon>
    </lineage>
</organism>
<evidence type="ECO:0000313" key="2">
    <source>
        <dbReference type="EMBL" id="KAF2993699.1"/>
    </source>
</evidence>
<feature type="compositionally biased region" description="Low complexity" evidence="1">
    <location>
        <begin position="31"/>
        <end position="42"/>
    </location>
</feature>
<proteinExistence type="predicted"/>
<reference evidence="2" key="1">
    <citation type="submission" date="2019-04" db="EMBL/GenBank/DDBJ databases">
        <title>Sequencing of skin fungus with MAO and IRED activity.</title>
        <authorList>
            <person name="Marsaioli A.J."/>
            <person name="Bonatto J.M.C."/>
            <person name="Reis Junior O."/>
        </authorList>
    </citation>
    <scope>NUCLEOTIDE SEQUENCE</scope>
    <source>
        <strain evidence="2">30M1</strain>
    </source>
</reference>
<gene>
    <name evidence="2" type="ORF">E8E13_002456</name>
</gene>
<dbReference type="AlphaFoldDB" id="A0A9P4W601"/>
<keyword evidence="3" id="KW-1185">Reference proteome</keyword>
<accession>A0A9P4W601</accession>
<sequence length="178" mass="19879">MLVLRSHQHPEATLHPHPASAPSTATNQLLPPRSRSPTTKTEPTPPPRNPSYTQSRVTKPFPQKSGKVSLKLRLPPPPSRTGAKARKLAQPIAVPKLKLSWKNRNADLARELVQTLNRLDSLSLQVLEKGSRMGEGVLQVYWQLHMETRGNIVGFLEGLGRREKKDKGTKKEKRDEGV</sequence>
<feature type="region of interest" description="Disordered" evidence="1">
    <location>
        <begin position="1"/>
        <end position="88"/>
    </location>
</feature>